<evidence type="ECO:0000313" key="5">
    <source>
        <dbReference type="EMBL" id="OQM76049.1"/>
    </source>
</evidence>
<dbReference type="EMBL" id="MDET01000011">
    <property type="protein sequence ID" value="OQM76049.1"/>
    <property type="molecule type" value="Genomic_DNA"/>
</dbReference>
<keyword evidence="6" id="KW-1185">Reference proteome</keyword>
<dbReference type="GO" id="GO:0008775">
    <property type="term" value="F:acetate CoA-transferase activity"/>
    <property type="evidence" value="ECO:0007669"/>
    <property type="project" value="UniProtKB-EC"/>
</dbReference>
<dbReference type="EC" id="2.8.3.8" evidence="3"/>
<feature type="active site" description="5-glutamyl coenzyme A thioester intermediate" evidence="4">
    <location>
        <position position="326"/>
    </location>
</feature>
<evidence type="ECO:0000256" key="4">
    <source>
        <dbReference type="PIRSR" id="PIRSR000858-1"/>
    </source>
</evidence>
<dbReference type="RefSeq" id="WP_080919234.1">
    <property type="nucleotide sequence ID" value="NZ_MDET01000011.1"/>
</dbReference>
<comment type="catalytic activity">
    <reaction evidence="3">
        <text>an acyl-CoA + acetate = a carboxylate + acetyl-CoA</text>
        <dbReference type="Rhea" id="RHEA:13381"/>
        <dbReference type="ChEBI" id="CHEBI:29067"/>
        <dbReference type="ChEBI" id="CHEBI:30089"/>
        <dbReference type="ChEBI" id="CHEBI:57288"/>
        <dbReference type="ChEBI" id="CHEBI:58342"/>
        <dbReference type="EC" id="2.8.3.8"/>
    </reaction>
</comment>
<dbReference type="Proteomes" id="UP000191905">
    <property type="component" value="Unassembled WGS sequence"/>
</dbReference>
<name>A0A1V8RSR3_9HYPH</name>
<dbReference type="InterPro" id="IPR014388">
    <property type="entry name" value="3-oxoacid_CoA-transferase"/>
</dbReference>
<evidence type="ECO:0000256" key="3">
    <source>
        <dbReference type="PIRNR" id="PIRNR000858"/>
    </source>
</evidence>
<dbReference type="OrthoDB" id="9805230at2"/>
<keyword evidence="2 3" id="KW-0808">Transferase</keyword>
<dbReference type="Gene3D" id="3.40.1080.10">
    <property type="entry name" value="Glutaconate Coenzyme A-transferase"/>
    <property type="match status" value="2"/>
</dbReference>
<dbReference type="PANTHER" id="PTHR43293:SF1">
    <property type="entry name" value="ACETATE COA-TRANSFERASE YDIF"/>
    <property type="match status" value="1"/>
</dbReference>
<comment type="function">
    <text evidence="3">CoA transferase having broad substrate specificity for short-chain acyl-CoA thioesters with the activity decreasing when the length of the carboxylic acid chain exceeds four carbons.</text>
</comment>
<sequence length="510" mass="54070">MAALRTKVISAREAVAPIASGSCLAVGGAGGVQEPDLLIEALVARFDESGGPAGITEFHPIRTGEIEGRGTSLFGKPGLVRRMIGGSLWPVGVPELIRRINANEIAAYNFSIGVMYGMLEAASANRPGLITRVGLGTFEDPKHGGGALNAISRDRLVQRIEIDGEEALFYRAIPVDTAFIRATTADTAGNLTFEEEPAVIGALVMAQAAKANGGRVIAQVKRVVPAGTLNPHMVRVPGALVDAVVENAAQRQITHVLFDPTLVGLERLDPASVPLRPLDSAKVVMRRAFLEARRGNLLAIGYGVPGYLPAIAIEEGVLDDVEFTIEHGVFGGINGYAAGGKTFPVAHNPTAIIDSADQLRFFAGGGIDCAYLGVGELDGHGNINVGRFGERIPGTGGFVEMTQGIGKIVFCFVLGDRVPLKFKEQVQSISFNGADAFRRGQKITYVTEKAVFELTKDGLTLTEIAPGFDPRAELADIVPCRIAIAEQLREMHEACFAEAPMNVRRLWGGG</sequence>
<dbReference type="PIRSF" id="PIRSF000858">
    <property type="entry name" value="SCOT-t"/>
    <property type="match status" value="1"/>
</dbReference>
<dbReference type="AlphaFoldDB" id="A0A1V8RSR3"/>
<comment type="caution">
    <text evidence="5">The sequence shown here is derived from an EMBL/GenBank/DDBJ whole genome shotgun (WGS) entry which is preliminary data.</text>
</comment>
<evidence type="ECO:0000256" key="2">
    <source>
        <dbReference type="ARBA" id="ARBA00022679"/>
    </source>
</evidence>
<evidence type="ECO:0000313" key="6">
    <source>
        <dbReference type="Proteomes" id="UP000191905"/>
    </source>
</evidence>
<protein>
    <recommendedName>
        <fullName evidence="3">Acetate CoA-transferase YdiF</fullName>
        <ecNumber evidence="3">2.8.3.8</ecNumber>
    </recommendedName>
</protein>
<dbReference type="Pfam" id="PF01144">
    <property type="entry name" value="CoA_trans"/>
    <property type="match status" value="1"/>
</dbReference>
<gene>
    <name evidence="5" type="ORF">BFN67_16545</name>
</gene>
<dbReference type="GO" id="GO:0046952">
    <property type="term" value="P:ketone body catabolic process"/>
    <property type="evidence" value="ECO:0007669"/>
    <property type="project" value="InterPro"/>
</dbReference>
<accession>A0A1V8RSR3</accession>
<evidence type="ECO:0000256" key="1">
    <source>
        <dbReference type="ARBA" id="ARBA00007154"/>
    </source>
</evidence>
<proteinExistence type="inferred from homology"/>
<organism evidence="5 6">
    <name type="scientific">Manganibacter manganicus</name>
    <dbReference type="NCBI Taxonomy" id="1873176"/>
    <lineage>
        <taxon>Bacteria</taxon>
        <taxon>Pseudomonadati</taxon>
        <taxon>Pseudomonadota</taxon>
        <taxon>Alphaproteobacteria</taxon>
        <taxon>Hyphomicrobiales</taxon>
        <taxon>Phyllobacteriaceae</taxon>
        <taxon>Manganibacter</taxon>
    </lineage>
</organism>
<comment type="similarity">
    <text evidence="1 3">Belongs to the 3-oxoacid CoA-transferase family.</text>
</comment>
<reference evidence="5 6" key="1">
    <citation type="journal article" date="2016" name="Int. J. Syst. Evol. Microbiol.">
        <title>Pseudaminobacter manganicus sp. nov., isolated from sludge of a manganese mine.</title>
        <authorList>
            <person name="Li J."/>
            <person name="Huang J."/>
            <person name="Liao S."/>
            <person name="Wang G."/>
        </authorList>
    </citation>
    <scope>NUCLEOTIDE SEQUENCE [LARGE SCALE GENOMIC DNA]</scope>
    <source>
        <strain evidence="5 6">JH-7</strain>
    </source>
</reference>
<dbReference type="InterPro" id="IPR037171">
    <property type="entry name" value="NagB/RpiA_transferase-like"/>
</dbReference>
<dbReference type="InterPro" id="IPR004165">
    <property type="entry name" value="CoA_trans_fam_I"/>
</dbReference>
<dbReference type="PANTHER" id="PTHR43293">
    <property type="entry name" value="ACETATE COA-TRANSFERASE YDIF"/>
    <property type="match status" value="1"/>
</dbReference>
<dbReference type="SUPFAM" id="SSF100950">
    <property type="entry name" value="NagB/RpiA/CoA transferase-like"/>
    <property type="match status" value="2"/>
</dbReference>
<dbReference type="STRING" id="1873176.BFN67_16545"/>
<dbReference type="SMART" id="SM00882">
    <property type="entry name" value="CoA_trans"/>
    <property type="match status" value="1"/>
</dbReference>